<protein>
    <recommendedName>
        <fullName evidence="1">Biotin carboxyl carrier protein of acetyl-CoA carboxylase</fullName>
    </recommendedName>
</protein>
<dbReference type="RefSeq" id="WP_011600223.1">
    <property type="nucleotide sequence ID" value="NC_008270.1"/>
</dbReference>
<reference evidence="4" key="1">
    <citation type="journal article" date="2006" name="Proc. Natl. Acad. Sci. U.S.A.">
        <title>The complete genome of Rhodococcus sp. RHA1 provides insights into a catabolic powerhouse.</title>
        <authorList>
            <person name="McLeod M.P."/>
            <person name="Warren R.L."/>
            <person name="Hsiao W.W.L."/>
            <person name="Araki N."/>
            <person name="Myhre M."/>
            <person name="Fernandes C."/>
            <person name="Miyazawa D."/>
            <person name="Wong W."/>
            <person name="Lillquist A.L."/>
            <person name="Wang D."/>
            <person name="Dosanjh M."/>
            <person name="Hara H."/>
            <person name="Petrescu A."/>
            <person name="Morin R.D."/>
            <person name="Yang G."/>
            <person name="Stott J.M."/>
            <person name="Schein J.E."/>
            <person name="Shin H."/>
            <person name="Smailus D."/>
            <person name="Siddiqui A.S."/>
            <person name="Marra M.A."/>
            <person name="Jones S.J.M."/>
            <person name="Holt R."/>
            <person name="Brinkman F.S.L."/>
            <person name="Miyauchi K."/>
            <person name="Fukuda M."/>
            <person name="Davies J.E."/>
            <person name="Mohn W.W."/>
            <person name="Eltis L.D."/>
        </authorList>
    </citation>
    <scope>NUCLEOTIDE SEQUENCE [LARGE SCALE GENOMIC DNA]</scope>
    <source>
        <strain evidence="4">RHA1</strain>
    </source>
</reference>
<dbReference type="HOGENOM" id="CLU_016733_9_0_11"/>
<keyword evidence="3" id="KW-0614">Plasmid</keyword>
<keyword evidence="1" id="KW-0276">Fatty acid metabolism</keyword>
<dbReference type="Pfam" id="PF00364">
    <property type="entry name" value="Biotin_lipoyl"/>
    <property type="match status" value="1"/>
</dbReference>
<proteinExistence type="predicted"/>
<dbReference type="AlphaFoldDB" id="Q0RVU7"/>
<dbReference type="Gene3D" id="2.40.50.100">
    <property type="match status" value="1"/>
</dbReference>
<dbReference type="PRINTS" id="PR01071">
    <property type="entry name" value="ACOABIOTINCC"/>
</dbReference>
<dbReference type="PATRIC" id="fig|101510.16.peg.8783"/>
<dbReference type="KEGG" id="rha:RHA1_ro10400"/>
<keyword evidence="1" id="KW-0092">Biotin</keyword>
<dbReference type="InterPro" id="IPR001249">
    <property type="entry name" value="AcCoA_biotinCC"/>
</dbReference>
<evidence type="ECO:0000313" key="3">
    <source>
        <dbReference type="EMBL" id="ABH00589.1"/>
    </source>
</evidence>
<dbReference type="NCBIfam" id="NF005457">
    <property type="entry name" value="PRK07051.1"/>
    <property type="match status" value="1"/>
</dbReference>
<dbReference type="OrthoDB" id="9811735at2"/>
<sequence>MSDTHTLKTSIPGIFYRRPSPSEPVYVEVGQEVATGDIVGLVEIMKSFHSVPSDLAGTVVRFLVEDGAEVSPGQDIVELARS</sequence>
<dbReference type="CDD" id="cd06850">
    <property type="entry name" value="biotinyl_domain"/>
    <property type="match status" value="1"/>
</dbReference>
<evidence type="ECO:0000259" key="2">
    <source>
        <dbReference type="PROSITE" id="PS50968"/>
    </source>
</evidence>
<keyword evidence="1" id="KW-0444">Lipid biosynthesis</keyword>
<geneLocation type="plasmid" evidence="3 4">
    <name>pRHL2</name>
</geneLocation>
<dbReference type="EMBL" id="CP000433">
    <property type="protein sequence ID" value="ABH00589.1"/>
    <property type="molecule type" value="Genomic_DNA"/>
</dbReference>
<dbReference type="GO" id="GO:0009317">
    <property type="term" value="C:acetyl-CoA carboxylase complex"/>
    <property type="evidence" value="ECO:0007669"/>
    <property type="project" value="InterPro"/>
</dbReference>
<organism evidence="3 4">
    <name type="scientific">Rhodococcus jostii (strain RHA1)</name>
    <dbReference type="NCBI Taxonomy" id="101510"/>
    <lineage>
        <taxon>Bacteria</taxon>
        <taxon>Bacillati</taxon>
        <taxon>Actinomycetota</taxon>
        <taxon>Actinomycetes</taxon>
        <taxon>Mycobacteriales</taxon>
        <taxon>Nocardiaceae</taxon>
        <taxon>Rhodococcus</taxon>
    </lineage>
</organism>
<name>Q0RVU7_RHOJR</name>
<dbReference type="InterPro" id="IPR011053">
    <property type="entry name" value="Single_hybrid_motif"/>
</dbReference>
<feature type="domain" description="Lipoyl-binding" evidence="2">
    <location>
        <begin position="4"/>
        <end position="80"/>
    </location>
</feature>
<dbReference type="PROSITE" id="PS50968">
    <property type="entry name" value="BIOTINYL_LIPOYL"/>
    <property type="match status" value="1"/>
</dbReference>
<keyword evidence="1" id="KW-0275">Fatty acid biosynthesis</keyword>
<dbReference type="GO" id="GO:0003989">
    <property type="term" value="F:acetyl-CoA carboxylase activity"/>
    <property type="evidence" value="ECO:0007669"/>
    <property type="project" value="InterPro"/>
</dbReference>
<dbReference type="Proteomes" id="UP000008710">
    <property type="component" value="Plasmid pRHL2"/>
</dbReference>
<dbReference type="UniPathway" id="UPA00094"/>
<comment type="pathway">
    <text evidence="1">Lipid metabolism; fatty acid biosynthesis.</text>
</comment>
<keyword evidence="1" id="KW-0443">Lipid metabolism</keyword>
<evidence type="ECO:0000256" key="1">
    <source>
        <dbReference type="RuleBase" id="RU364072"/>
    </source>
</evidence>
<dbReference type="SUPFAM" id="SSF51230">
    <property type="entry name" value="Single hybrid motif"/>
    <property type="match status" value="1"/>
</dbReference>
<evidence type="ECO:0000313" key="4">
    <source>
        <dbReference type="Proteomes" id="UP000008710"/>
    </source>
</evidence>
<dbReference type="InterPro" id="IPR000089">
    <property type="entry name" value="Biotin_lipoyl"/>
</dbReference>
<accession>Q0RVU7</accession>
<comment type="function">
    <text evidence="1">This protein is a component of the acetyl coenzyme A carboxylase complex; first, biotin carboxylase catalyzes the carboxylation of the carrier protein and then the transcarboxylase transfers the carboxyl group to form malonyl-CoA.</text>
</comment>
<gene>
    <name evidence="3" type="ordered locus">RHA1_ro10400</name>
</gene>
<dbReference type="GO" id="GO:0006633">
    <property type="term" value="P:fatty acid biosynthetic process"/>
    <property type="evidence" value="ECO:0007669"/>
    <property type="project" value="UniProtKB-UniPathway"/>
</dbReference>